<sequence>IQQNITYAAQLFQQLADSGHHEGHFGLGFLHATGIGKPFDQAKAFLYYTMAMTSGNLWAKFALAHRYNSDLYVKKQCEKALELYLDVAQHVADKSKFAGSASIHKVKLLDKFEGESSHYPVDSNLLSYYELLAEKDDIQAQNILGQVYYQGAKELSVDYAKAKHYFSMAAELSDPTATAFLGRIYLIDSG</sequence>
<dbReference type="GO" id="GO:0036503">
    <property type="term" value="P:ERAD pathway"/>
    <property type="evidence" value="ECO:0007669"/>
    <property type="project" value="TreeGrafter"/>
</dbReference>
<evidence type="ECO:0000256" key="1">
    <source>
        <dbReference type="ARBA" id="ARBA00038101"/>
    </source>
</evidence>
<reference evidence="2" key="1">
    <citation type="submission" date="2015-11" db="EMBL/GenBank/DDBJ databases">
        <title>De novo transcriptome assembly of four potential Pierce s Disease insect vectors from Arizona vineyards.</title>
        <authorList>
            <person name="Tassone E.E."/>
        </authorList>
    </citation>
    <scope>NUCLEOTIDE SEQUENCE</scope>
</reference>
<feature type="non-terminal residue" evidence="2">
    <location>
        <position position="190"/>
    </location>
</feature>
<dbReference type="PANTHER" id="PTHR11102:SF147">
    <property type="entry name" value="SEL1L ADAPTOR SUBUNIT OF ERAD E3 UBIQUITIN LIGASE"/>
    <property type="match status" value="1"/>
</dbReference>
<dbReference type="InterPro" id="IPR050767">
    <property type="entry name" value="Sel1_AlgK"/>
</dbReference>
<feature type="non-terminal residue" evidence="2">
    <location>
        <position position="1"/>
    </location>
</feature>
<dbReference type="GO" id="GO:0005789">
    <property type="term" value="C:endoplasmic reticulum membrane"/>
    <property type="evidence" value="ECO:0007669"/>
    <property type="project" value="TreeGrafter"/>
</dbReference>
<dbReference type="AlphaFoldDB" id="A0A1B6FHC6"/>
<dbReference type="PANTHER" id="PTHR11102">
    <property type="entry name" value="SEL-1-LIKE PROTEIN"/>
    <property type="match status" value="1"/>
</dbReference>
<dbReference type="SMART" id="SM00671">
    <property type="entry name" value="SEL1"/>
    <property type="match status" value="3"/>
</dbReference>
<comment type="similarity">
    <text evidence="1">Belongs to the sel-1 family.</text>
</comment>
<dbReference type="EMBL" id="GECZ01020147">
    <property type="protein sequence ID" value="JAS49622.1"/>
    <property type="molecule type" value="Transcribed_RNA"/>
</dbReference>
<evidence type="ECO:0000313" key="2">
    <source>
        <dbReference type="EMBL" id="JAS49622.1"/>
    </source>
</evidence>
<proteinExistence type="inferred from homology"/>
<dbReference type="InterPro" id="IPR006597">
    <property type="entry name" value="Sel1-like"/>
</dbReference>
<dbReference type="Pfam" id="PF08238">
    <property type="entry name" value="Sel1"/>
    <property type="match status" value="4"/>
</dbReference>
<dbReference type="InterPro" id="IPR011990">
    <property type="entry name" value="TPR-like_helical_dom_sf"/>
</dbReference>
<organism evidence="2">
    <name type="scientific">Cuerna arida</name>
    <dbReference type="NCBI Taxonomy" id="1464854"/>
    <lineage>
        <taxon>Eukaryota</taxon>
        <taxon>Metazoa</taxon>
        <taxon>Ecdysozoa</taxon>
        <taxon>Arthropoda</taxon>
        <taxon>Hexapoda</taxon>
        <taxon>Insecta</taxon>
        <taxon>Pterygota</taxon>
        <taxon>Neoptera</taxon>
        <taxon>Paraneoptera</taxon>
        <taxon>Hemiptera</taxon>
        <taxon>Auchenorrhyncha</taxon>
        <taxon>Membracoidea</taxon>
        <taxon>Cicadellidae</taxon>
        <taxon>Cicadellinae</taxon>
        <taxon>Proconiini</taxon>
        <taxon>Cuerna</taxon>
    </lineage>
</organism>
<name>A0A1B6FHC6_9HEMI</name>
<dbReference type="Gene3D" id="1.25.40.10">
    <property type="entry name" value="Tetratricopeptide repeat domain"/>
    <property type="match status" value="1"/>
</dbReference>
<gene>
    <name evidence="2" type="ORF">g.49398</name>
</gene>
<dbReference type="SUPFAM" id="SSF81901">
    <property type="entry name" value="HCP-like"/>
    <property type="match status" value="2"/>
</dbReference>
<protein>
    <submittedName>
        <fullName evidence="2">Uncharacterized protein</fullName>
    </submittedName>
</protein>
<accession>A0A1B6FHC6</accession>